<evidence type="ECO:0000256" key="10">
    <source>
        <dbReference type="SAM" id="Phobius"/>
    </source>
</evidence>
<comment type="subcellular location">
    <subcellularLocation>
        <location evidence="1">Cell membrane</location>
        <topology evidence="1">Multi-pass membrane protein</topology>
    </subcellularLocation>
</comment>
<feature type="transmembrane region" description="Helical" evidence="10">
    <location>
        <begin position="115"/>
        <end position="139"/>
    </location>
</feature>
<comment type="caution">
    <text evidence="12">The sequence shown here is derived from an EMBL/GenBank/DDBJ whole genome shotgun (WGS) entry which is preliminary data.</text>
</comment>
<sequence>MVALSLTFCSGTCLAKFLYMKVFTNTVMKLVDEYRLCDKLLVNDTRFAMNRIKNLRIIKKRAITVWVVLVTNAVIYLLTPLLSPGRHFAEDLYVLYGLEPSFETPNYEITFAIEAASIFFSISTTVHITVFIIVIVGCIEAQLLALSEELNNMWDDSAKFYERYGNGNERFSRNVFLKMRLQDIAKLHIVTINLRQNVDKELRFIFVVDCIFMILAIVTELVGGLENTIVQFPFTITIVFIDCFIGQKLIDASDVFESSIYSCRWENFDVSNQKTVLFMLKNSQKTLYLSAGGIAVLNMSCLMCIFRTTYSAYTTLQTSG</sequence>
<reference evidence="12" key="1">
    <citation type="submission" date="2021-09" db="EMBL/GenBank/DDBJ databases">
        <authorList>
            <person name="Martin H S."/>
        </authorList>
    </citation>
    <scope>NUCLEOTIDE SEQUENCE</scope>
</reference>
<keyword evidence="9" id="KW-0807">Transducer</keyword>
<evidence type="ECO:0000256" key="6">
    <source>
        <dbReference type="ARBA" id="ARBA00022989"/>
    </source>
</evidence>
<proteinExistence type="predicted"/>
<organism evidence="12 13">
    <name type="scientific">Danaus chrysippus</name>
    <name type="common">African queen</name>
    <dbReference type="NCBI Taxonomy" id="151541"/>
    <lineage>
        <taxon>Eukaryota</taxon>
        <taxon>Metazoa</taxon>
        <taxon>Ecdysozoa</taxon>
        <taxon>Arthropoda</taxon>
        <taxon>Hexapoda</taxon>
        <taxon>Insecta</taxon>
        <taxon>Pterygota</taxon>
        <taxon>Neoptera</taxon>
        <taxon>Endopterygota</taxon>
        <taxon>Lepidoptera</taxon>
        <taxon>Glossata</taxon>
        <taxon>Ditrysia</taxon>
        <taxon>Papilionoidea</taxon>
        <taxon>Nymphalidae</taxon>
        <taxon>Danainae</taxon>
        <taxon>Danaini</taxon>
        <taxon>Danaina</taxon>
        <taxon>Danaus</taxon>
        <taxon>Anosia</taxon>
    </lineage>
</organism>
<evidence type="ECO:0000256" key="9">
    <source>
        <dbReference type="ARBA" id="ARBA00023224"/>
    </source>
</evidence>
<dbReference type="GO" id="GO:0004984">
    <property type="term" value="F:olfactory receptor activity"/>
    <property type="evidence" value="ECO:0007669"/>
    <property type="project" value="InterPro"/>
</dbReference>
<evidence type="ECO:0000256" key="2">
    <source>
        <dbReference type="ARBA" id="ARBA00022475"/>
    </source>
</evidence>
<dbReference type="GO" id="GO:0005549">
    <property type="term" value="F:odorant binding"/>
    <property type="evidence" value="ECO:0007669"/>
    <property type="project" value="InterPro"/>
</dbReference>
<accession>A0A8J2QLR3</accession>
<dbReference type="AlphaFoldDB" id="A0A8J2QLR3"/>
<dbReference type="EMBL" id="CAKASE010000052">
    <property type="protein sequence ID" value="CAG9565020.1"/>
    <property type="molecule type" value="Genomic_DNA"/>
</dbReference>
<keyword evidence="6 10" id="KW-1133">Transmembrane helix</keyword>
<dbReference type="GO" id="GO:0005886">
    <property type="term" value="C:plasma membrane"/>
    <property type="evidence" value="ECO:0007669"/>
    <property type="project" value="UniProtKB-SubCell"/>
</dbReference>
<evidence type="ECO:0000256" key="8">
    <source>
        <dbReference type="ARBA" id="ARBA00023170"/>
    </source>
</evidence>
<dbReference type="Proteomes" id="UP000789524">
    <property type="component" value="Unassembled WGS sequence"/>
</dbReference>
<protein>
    <submittedName>
        <fullName evidence="12">(African queen) hypothetical protein</fullName>
    </submittedName>
</protein>
<dbReference type="InterPro" id="IPR004117">
    <property type="entry name" value="7tm6_olfct_rcpt"/>
</dbReference>
<evidence type="ECO:0000256" key="3">
    <source>
        <dbReference type="ARBA" id="ARBA00022606"/>
    </source>
</evidence>
<evidence type="ECO:0000313" key="12">
    <source>
        <dbReference type="EMBL" id="CAG9565020.1"/>
    </source>
</evidence>
<evidence type="ECO:0000256" key="5">
    <source>
        <dbReference type="ARBA" id="ARBA00022725"/>
    </source>
</evidence>
<feature type="signal peptide" evidence="11">
    <location>
        <begin position="1"/>
        <end position="15"/>
    </location>
</feature>
<feature type="transmembrane region" description="Helical" evidence="10">
    <location>
        <begin position="287"/>
        <end position="310"/>
    </location>
</feature>
<feature type="transmembrane region" description="Helical" evidence="10">
    <location>
        <begin position="228"/>
        <end position="245"/>
    </location>
</feature>
<dbReference type="PANTHER" id="PTHR21137">
    <property type="entry name" value="ODORANT RECEPTOR"/>
    <property type="match status" value="1"/>
</dbReference>
<keyword evidence="7 10" id="KW-0472">Membrane</keyword>
<evidence type="ECO:0000256" key="7">
    <source>
        <dbReference type="ARBA" id="ARBA00023136"/>
    </source>
</evidence>
<keyword evidence="13" id="KW-1185">Reference proteome</keyword>
<evidence type="ECO:0000313" key="13">
    <source>
        <dbReference type="Proteomes" id="UP000789524"/>
    </source>
</evidence>
<keyword evidence="11" id="KW-0732">Signal</keyword>
<keyword evidence="3" id="KW-0716">Sensory transduction</keyword>
<keyword evidence="4 10" id="KW-0812">Transmembrane</keyword>
<dbReference type="Pfam" id="PF02949">
    <property type="entry name" value="7tm_6"/>
    <property type="match status" value="1"/>
</dbReference>
<keyword evidence="2" id="KW-1003">Cell membrane</keyword>
<evidence type="ECO:0000256" key="11">
    <source>
        <dbReference type="SAM" id="SignalP"/>
    </source>
</evidence>
<feature type="transmembrane region" description="Helical" evidence="10">
    <location>
        <begin position="204"/>
        <end position="222"/>
    </location>
</feature>
<name>A0A8J2QLR3_9NEOP</name>
<dbReference type="OrthoDB" id="7550533at2759"/>
<evidence type="ECO:0000256" key="1">
    <source>
        <dbReference type="ARBA" id="ARBA00004651"/>
    </source>
</evidence>
<feature type="transmembrane region" description="Helical" evidence="10">
    <location>
        <begin position="63"/>
        <end position="82"/>
    </location>
</feature>
<dbReference type="PANTHER" id="PTHR21137:SF35">
    <property type="entry name" value="ODORANT RECEPTOR 19A-RELATED"/>
    <property type="match status" value="1"/>
</dbReference>
<evidence type="ECO:0000256" key="4">
    <source>
        <dbReference type="ARBA" id="ARBA00022692"/>
    </source>
</evidence>
<gene>
    <name evidence="12" type="ORF">DCHRY22_LOCUS5928</name>
</gene>
<dbReference type="GO" id="GO:0007165">
    <property type="term" value="P:signal transduction"/>
    <property type="evidence" value="ECO:0007669"/>
    <property type="project" value="UniProtKB-KW"/>
</dbReference>
<keyword evidence="8" id="KW-0675">Receptor</keyword>
<keyword evidence="5" id="KW-0552">Olfaction</keyword>
<feature type="chain" id="PRO_5035291353" evidence="11">
    <location>
        <begin position="16"/>
        <end position="320"/>
    </location>
</feature>